<keyword evidence="11" id="KW-0325">Glycoprotein</keyword>
<name>A0A6P8GMW0_CLUHA</name>
<evidence type="ECO:0000259" key="16">
    <source>
        <dbReference type="Pfam" id="PF25140"/>
    </source>
</evidence>
<dbReference type="KEGG" id="char:105908643"/>
<dbReference type="PANTHER" id="PTHR15495">
    <property type="entry name" value="NEGATIVE REGULATOR OF VESICLE FORMATION-RELATED"/>
    <property type="match status" value="1"/>
</dbReference>
<dbReference type="GO" id="GO:0006888">
    <property type="term" value="P:endoplasmic reticulum to Golgi vesicle-mediated transport"/>
    <property type="evidence" value="ECO:0007669"/>
    <property type="project" value="TreeGrafter"/>
</dbReference>
<evidence type="ECO:0000256" key="5">
    <source>
        <dbReference type="ARBA" id="ARBA00022692"/>
    </source>
</evidence>
<reference evidence="18" key="1">
    <citation type="submission" date="2025-08" db="UniProtKB">
        <authorList>
            <consortium name="RefSeq"/>
        </authorList>
    </citation>
    <scope>IDENTIFICATION</scope>
</reference>
<feature type="transmembrane region" description="Helical" evidence="13">
    <location>
        <begin position="903"/>
        <end position="920"/>
    </location>
</feature>
<proteinExistence type="inferred from homology"/>
<feature type="transmembrane region" description="Helical" evidence="13">
    <location>
        <begin position="742"/>
        <end position="769"/>
    </location>
</feature>
<keyword evidence="8 13" id="KW-0653">Protein transport</keyword>
<dbReference type="InterPro" id="IPR056824">
    <property type="entry name" value="PGAP1_TMD"/>
</dbReference>
<feature type="chain" id="PRO_5028115649" description="GPI inositol-deacylase" evidence="14">
    <location>
        <begin position="27"/>
        <end position="939"/>
    </location>
</feature>
<evidence type="ECO:0000256" key="11">
    <source>
        <dbReference type="ARBA" id="ARBA00023180"/>
    </source>
</evidence>
<comment type="similarity">
    <text evidence="2 13">Belongs to the GPI inositol-deacylase family.</text>
</comment>
<feature type="domain" description="GPI inositol-deacylase transmembrane" evidence="16">
    <location>
        <begin position="594"/>
        <end position="937"/>
    </location>
</feature>
<keyword evidence="5 13" id="KW-0812">Transmembrane</keyword>
<keyword evidence="9 13" id="KW-1133">Transmembrane helix</keyword>
<keyword evidence="7 13" id="KW-0256">Endoplasmic reticulum</keyword>
<evidence type="ECO:0000256" key="7">
    <source>
        <dbReference type="ARBA" id="ARBA00022824"/>
    </source>
</evidence>
<feature type="domain" description="GPI inositol-deacylase PGAP1-like alpha/beta" evidence="15">
    <location>
        <begin position="78"/>
        <end position="296"/>
    </location>
</feature>
<dbReference type="OrthoDB" id="348976at2759"/>
<dbReference type="RefSeq" id="XP_031440153.1">
    <property type="nucleotide sequence ID" value="XM_031584293.2"/>
</dbReference>
<dbReference type="GO" id="GO:0050185">
    <property type="term" value="F:phosphatidylinositol deacylase activity"/>
    <property type="evidence" value="ECO:0007669"/>
    <property type="project" value="TreeGrafter"/>
</dbReference>
<evidence type="ECO:0000256" key="3">
    <source>
        <dbReference type="ARBA" id="ARBA00015856"/>
    </source>
</evidence>
<dbReference type="CTD" id="80055"/>
<evidence type="ECO:0000256" key="4">
    <source>
        <dbReference type="ARBA" id="ARBA00022448"/>
    </source>
</evidence>
<evidence type="ECO:0000256" key="1">
    <source>
        <dbReference type="ARBA" id="ARBA00004477"/>
    </source>
</evidence>
<dbReference type="Pfam" id="PF24660">
    <property type="entry name" value="PGAP1_3rd"/>
    <property type="match status" value="1"/>
</dbReference>
<evidence type="ECO:0000256" key="10">
    <source>
        <dbReference type="ARBA" id="ARBA00023136"/>
    </source>
</evidence>
<organism evidence="17 18">
    <name type="scientific">Clupea harengus</name>
    <name type="common">Atlantic herring</name>
    <dbReference type="NCBI Taxonomy" id="7950"/>
    <lineage>
        <taxon>Eukaryota</taxon>
        <taxon>Metazoa</taxon>
        <taxon>Chordata</taxon>
        <taxon>Craniata</taxon>
        <taxon>Vertebrata</taxon>
        <taxon>Euteleostomi</taxon>
        <taxon>Actinopterygii</taxon>
        <taxon>Neopterygii</taxon>
        <taxon>Teleostei</taxon>
        <taxon>Clupei</taxon>
        <taxon>Clupeiformes</taxon>
        <taxon>Clupeoidei</taxon>
        <taxon>Clupeidae</taxon>
        <taxon>Clupea</taxon>
    </lineage>
</organism>
<evidence type="ECO:0000259" key="15">
    <source>
        <dbReference type="Pfam" id="PF07819"/>
    </source>
</evidence>
<dbReference type="InterPro" id="IPR012908">
    <property type="entry name" value="PGAP1-ab_dom-like"/>
</dbReference>
<dbReference type="GO" id="GO:0006505">
    <property type="term" value="P:GPI anchor metabolic process"/>
    <property type="evidence" value="ECO:0007669"/>
    <property type="project" value="TreeGrafter"/>
</dbReference>
<evidence type="ECO:0000313" key="18">
    <source>
        <dbReference type="RefSeq" id="XP_031440153.1"/>
    </source>
</evidence>
<accession>A0A6P8GMW0</accession>
<gene>
    <name evidence="18" type="primary">pgap1</name>
</gene>
<dbReference type="Gene3D" id="3.40.50.1820">
    <property type="entry name" value="alpha/beta hydrolase"/>
    <property type="match status" value="1"/>
</dbReference>
<dbReference type="Pfam" id="PF07819">
    <property type="entry name" value="PGAP1"/>
    <property type="match status" value="1"/>
</dbReference>
<dbReference type="AlphaFoldDB" id="A0A6P8GMW0"/>
<evidence type="ECO:0000256" key="8">
    <source>
        <dbReference type="ARBA" id="ARBA00022927"/>
    </source>
</evidence>
<evidence type="ECO:0000256" key="9">
    <source>
        <dbReference type="ARBA" id="ARBA00022989"/>
    </source>
</evidence>
<keyword evidence="10 13" id="KW-0472">Membrane</keyword>
<protein>
    <recommendedName>
        <fullName evidence="3 13">GPI inositol-deacylase</fullName>
        <ecNumber evidence="13">3.1.-.-</ecNumber>
    </recommendedName>
</protein>
<dbReference type="InterPro" id="IPR029058">
    <property type="entry name" value="AB_hydrolase_fold"/>
</dbReference>
<sequence length="939" mass="104863">MKPAALAFYGCALGLLGLGLRELLLGFEENRCSMTYMFEYPEYRRVQLPRRVARLYPAYGLYLYGEGVYAQETRGLKLSGAPVLFLPGNAGSYKQARSLGSVALRKAEGLEGGVHLNVFTIDFNEELVALYGGSLLRQTRFLHESIKAILRLYKEQPDPPTSVVLVGHSMGGVVARALFTLPRFNPRLVSLIITQASPHQAAVLTLDPYLLEFYSAVRRRWIAGAQDLRNVTVLSVGGGYRDYQVRSGLTALRCPMADPNKLSLVATAVPRTWVSTDHLSIVWCKELVLATVRAFIDLIEPETGQFTDDTETRLSVLNYHFIRHPVQVPDEKPEPVVTFTAPPEAWSEVNTLRLFYSAPKEPQVKHFLFALSSRRKAYSHFYCRNSNLEMTSWLYGCTEMNGSMCLQAVDLSWRTELLPSYKALTVRVSELSSVSNLVIIASNPSGNQFIIECEWQREESQTIPLAVPHVLSFGLTVSDVTINSTGLLHTVQLQHFHQVYQAFRITVVSQCKVSKERLPSVYRLKVPWFREDSFTTASIPSITEISGMLHTSRPVNTSSARLLLHTAPNCQYKVSVRTSFPKVLGQVLRFCGPVLPVYLAVTLLLSLGVQVGSISQVGRPVGMGEAMSKALRPHRLELPIYLLHLLLRQSWFEEVWVSLGLPAVDTLPLTLAENTVQNTTVPTEDWPRLLAPVLCLLGATVAFWGSIVMRMGLRLLSFLLAPLHRPSVSLDCGTFLPQTQVFFILALCALGRLTCGALSVTVAFMFHLYRVLRLQMTLRSLRHVLNLAPQKISPEMENGYGAGGCQRQPKECNGGPLLTQSVLQEVRDDLQLHLSLSALLTVPMMLCAPSLIYWFRNLRYSVHLDPDPCWPHTLPLLMATVLLINCNAVKLSHSKILRLTSRLLLPLCIAMVTFSSLHLYRVTHFLSVALGFLAISCYL</sequence>
<dbReference type="Proteomes" id="UP000515152">
    <property type="component" value="Chromosome 2"/>
</dbReference>
<feature type="transmembrane region" description="Helical" evidence="13">
    <location>
        <begin position="834"/>
        <end position="854"/>
    </location>
</feature>
<feature type="signal peptide" evidence="14">
    <location>
        <begin position="1"/>
        <end position="26"/>
    </location>
</feature>
<keyword evidence="4 13" id="KW-0813">Transport</keyword>
<dbReference type="GeneID" id="105908643"/>
<evidence type="ECO:0000256" key="14">
    <source>
        <dbReference type="SAM" id="SignalP"/>
    </source>
</evidence>
<feature type="transmembrane region" description="Helical" evidence="13">
    <location>
        <begin position="874"/>
        <end position="891"/>
    </location>
</feature>
<dbReference type="InterPro" id="IPR039529">
    <property type="entry name" value="PGAP1/BST1"/>
</dbReference>
<dbReference type="PANTHER" id="PTHR15495:SF7">
    <property type="entry name" value="GPI INOSITOL-DEACYLASE"/>
    <property type="match status" value="1"/>
</dbReference>
<feature type="transmembrane region" description="Helical" evidence="13">
    <location>
        <begin position="689"/>
        <end position="708"/>
    </location>
</feature>
<evidence type="ECO:0000256" key="6">
    <source>
        <dbReference type="ARBA" id="ARBA00022801"/>
    </source>
</evidence>
<feature type="transmembrane region" description="Helical" evidence="13">
    <location>
        <begin position="595"/>
        <end position="615"/>
    </location>
</feature>
<evidence type="ECO:0000256" key="13">
    <source>
        <dbReference type="RuleBase" id="RU365011"/>
    </source>
</evidence>
<evidence type="ECO:0000313" key="17">
    <source>
        <dbReference type="Proteomes" id="UP000515152"/>
    </source>
</evidence>
<dbReference type="SUPFAM" id="SSF53474">
    <property type="entry name" value="alpha/beta-Hydrolases"/>
    <property type="match status" value="1"/>
</dbReference>
<comment type="subcellular location">
    <subcellularLocation>
        <location evidence="1">Endoplasmic reticulum membrane</location>
        <topology evidence="1">Multi-pass membrane protein</topology>
    </subcellularLocation>
</comment>
<dbReference type="EC" id="3.1.-.-" evidence="13"/>
<dbReference type="FunFam" id="3.40.50.1820:FF:000026">
    <property type="entry name" value="GPI inositol-deacylase"/>
    <property type="match status" value="1"/>
</dbReference>
<keyword evidence="14" id="KW-0732">Signal</keyword>
<keyword evidence="6 13" id="KW-0378">Hydrolase</keyword>
<evidence type="ECO:0000256" key="2">
    <source>
        <dbReference type="ARBA" id="ARBA00006931"/>
    </source>
</evidence>
<dbReference type="GO" id="GO:0015031">
    <property type="term" value="P:protein transport"/>
    <property type="evidence" value="ECO:0007669"/>
    <property type="project" value="UniProtKB-KW"/>
</dbReference>
<comment type="function">
    <text evidence="12 13">GPI inositol-deacylase that catalyzes the remove of the acyl chain linked to the 2-OH position of inositol ring from the GPI-anchored protein (GPI-AP) in the endoplasmic reticulum. Initiates the post-attachment remodeling phase of GPI-AP biogenesis and participates in endoplasmic reticulum (ER)-to-Golgi transport of GPI-anchored protein.</text>
</comment>
<keyword evidence="17" id="KW-1185">Reference proteome</keyword>
<dbReference type="Pfam" id="PF25140">
    <property type="entry name" value="PGAP1_TMD"/>
    <property type="match status" value="1"/>
</dbReference>
<dbReference type="GO" id="GO:0005789">
    <property type="term" value="C:endoplasmic reticulum membrane"/>
    <property type="evidence" value="ECO:0007669"/>
    <property type="project" value="UniProtKB-SubCell"/>
</dbReference>
<evidence type="ECO:0000256" key="12">
    <source>
        <dbReference type="ARBA" id="ARBA00093318"/>
    </source>
</evidence>